<dbReference type="PANTHER" id="PTHR34023">
    <property type="entry name" value="RNASE H DOMAIN-CONTAINING PROTEIN"/>
    <property type="match status" value="1"/>
</dbReference>
<evidence type="ECO:0000313" key="3">
    <source>
        <dbReference type="Proteomes" id="UP001472677"/>
    </source>
</evidence>
<feature type="domain" description="RNase H type-1" evidence="1">
    <location>
        <begin position="2"/>
        <end position="58"/>
    </location>
</feature>
<evidence type="ECO:0000259" key="1">
    <source>
        <dbReference type="Pfam" id="PF13456"/>
    </source>
</evidence>
<dbReference type="PANTHER" id="PTHR34023:SF4">
    <property type="entry name" value="RNASE H TYPE-1 DOMAIN-CONTAINING PROTEIN"/>
    <property type="match status" value="1"/>
</dbReference>
<dbReference type="InterPro" id="IPR002156">
    <property type="entry name" value="RNaseH_domain"/>
</dbReference>
<dbReference type="CDD" id="cd06222">
    <property type="entry name" value="RNase_H_like"/>
    <property type="match status" value="1"/>
</dbReference>
<dbReference type="InterPro" id="IPR044730">
    <property type="entry name" value="RNase_H-like_dom_plant"/>
</dbReference>
<proteinExistence type="predicted"/>
<gene>
    <name evidence="2" type="ORF">V6N12_049818</name>
</gene>
<reference evidence="2 3" key="1">
    <citation type="journal article" date="2024" name="G3 (Bethesda)">
        <title>Genome assembly of Hibiscus sabdariffa L. provides insights into metabolisms of medicinal natural products.</title>
        <authorList>
            <person name="Kim T."/>
        </authorList>
    </citation>
    <scope>NUCLEOTIDE SEQUENCE [LARGE SCALE GENOMIC DNA]</scope>
    <source>
        <strain evidence="2">TK-2024</strain>
        <tissue evidence="2">Old leaves</tissue>
    </source>
</reference>
<comment type="caution">
    <text evidence="2">The sequence shown here is derived from an EMBL/GenBank/DDBJ whole genome shotgun (WGS) entry which is preliminary data.</text>
</comment>
<dbReference type="Pfam" id="PF13456">
    <property type="entry name" value="RVT_3"/>
    <property type="match status" value="1"/>
</dbReference>
<keyword evidence="3" id="KW-1185">Reference proteome</keyword>
<name>A0ABR2GAM1_9ROSI</name>
<accession>A0ABR2GAM1</accession>
<evidence type="ECO:0000313" key="2">
    <source>
        <dbReference type="EMBL" id="KAK8599952.1"/>
    </source>
</evidence>
<organism evidence="2 3">
    <name type="scientific">Hibiscus sabdariffa</name>
    <name type="common">roselle</name>
    <dbReference type="NCBI Taxonomy" id="183260"/>
    <lineage>
        <taxon>Eukaryota</taxon>
        <taxon>Viridiplantae</taxon>
        <taxon>Streptophyta</taxon>
        <taxon>Embryophyta</taxon>
        <taxon>Tracheophyta</taxon>
        <taxon>Spermatophyta</taxon>
        <taxon>Magnoliopsida</taxon>
        <taxon>eudicotyledons</taxon>
        <taxon>Gunneridae</taxon>
        <taxon>Pentapetalae</taxon>
        <taxon>rosids</taxon>
        <taxon>malvids</taxon>
        <taxon>Malvales</taxon>
        <taxon>Malvaceae</taxon>
        <taxon>Malvoideae</taxon>
        <taxon>Hibiscus</taxon>
    </lineage>
</organism>
<protein>
    <recommendedName>
        <fullName evidence="1">RNase H type-1 domain-containing protein</fullName>
    </recommendedName>
</protein>
<dbReference type="EMBL" id="JBBPBM010000001">
    <property type="protein sequence ID" value="KAK8599952.1"/>
    <property type="molecule type" value="Genomic_DNA"/>
</dbReference>
<dbReference type="Proteomes" id="UP001472677">
    <property type="component" value="Unassembled WGS sequence"/>
</dbReference>
<sequence length="88" mass="9917">MVEIDCLDVVRLLSFGAPPQGASSLVRHIFELCKREWDVSFHHVLRSSNRVADCLARSVAWEDFTTRLFRVPSAPVSQILYVDGSLLS</sequence>